<keyword evidence="4" id="KW-1185">Reference proteome</keyword>
<evidence type="ECO:0000313" key="2">
    <source>
        <dbReference type="EMBL" id="OKA07536.1"/>
    </source>
</evidence>
<dbReference type="Proteomes" id="UP000186883">
    <property type="component" value="Unassembled WGS sequence"/>
</dbReference>
<sequence>MSRSLPPLAELRRAAEVFNGFANADTSWLRLLEAVSDQNGLSAIDLSQTAHRTILLRWLNSWGCRIRYPREGEPAPFDDGIRDWWETWGAALPDVELVHLTDAGIDTAAKAYADLSGVVVSAGRTKRTLGPTAAAKALYALRPNTIMPWDAAIAGTLHGARDGAAFGRHLRLGREWAAATLAEADSNGDGISALVGRPVSLAKILDEYLYVAITMGAAGDWGTDSGEWWKDGNRG</sequence>
<evidence type="ECO:0000313" key="1">
    <source>
        <dbReference type="EMBL" id="KZB79353.1"/>
    </source>
</evidence>
<dbReference type="AlphaFoldDB" id="A0A154M4C2"/>
<reference evidence="1 3" key="1">
    <citation type="submission" date="2015-12" db="EMBL/GenBank/DDBJ databases">
        <title>Amycolatopsis regifaucium genome sequencing and assembly.</title>
        <authorList>
            <person name="Mayilraj S."/>
        </authorList>
    </citation>
    <scope>NUCLEOTIDE SEQUENCE [LARGE SCALE GENOMIC DNA]</scope>
    <source>
        <strain evidence="1 3">GY080</strain>
    </source>
</reference>
<accession>A0A154M4C2</accession>
<name>A0A154M4C2_9PSEU</name>
<protein>
    <submittedName>
        <fullName evidence="1">Uncharacterized protein</fullName>
    </submittedName>
</protein>
<reference evidence="2 4" key="2">
    <citation type="submission" date="2016-11" db="EMBL/GenBank/DDBJ databases">
        <title>Genome sequencing of Amycolatopsis regifaucium.</title>
        <authorList>
            <person name="Mayilraj S."/>
            <person name="Kaur N."/>
        </authorList>
    </citation>
    <scope>NUCLEOTIDE SEQUENCE [LARGE SCALE GENOMIC DNA]</scope>
    <source>
        <strain evidence="2 4">GY080</strain>
    </source>
</reference>
<comment type="caution">
    <text evidence="1">The sequence shown here is derived from an EMBL/GenBank/DDBJ whole genome shotgun (WGS) entry which is preliminary data.</text>
</comment>
<dbReference type="EMBL" id="LOBU02000013">
    <property type="protein sequence ID" value="OKA07536.1"/>
    <property type="molecule type" value="Genomic_DNA"/>
</dbReference>
<dbReference type="OrthoDB" id="6167040at2"/>
<evidence type="ECO:0000313" key="3">
    <source>
        <dbReference type="Proteomes" id="UP000076321"/>
    </source>
</evidence>
<gene>
    <name evidence="2" type="ORF">ATP06_0217045</name>
    <name evidence="1" type="ORF">AVL48_17360</name>
</gene>
<proteinExistence type="predicted"/>
<organism evidence="1 3">
    <name type="scientific">Amycolatopsis regifaucium</name>
    <dbReference type="NCBI Taxonomy" id="546365"/>
    <lineage>
        <taxon>Bacteria</taxon>
        <taxon>Bacillati</taxon>
        <taxon>Actinomycetota</taxon>
        <taxon>Actinomycetes</taxon>
        <taxon>Pseudonocardiales</taxon>
        <taxon>Pseudonocardiaceae</taxon>
        <taxon>Amycolatopsis</taxon>
    </lineage>
</organism>
<dbReference type="Proteomes" id="UP000076321">
    <property type="component" value="Unassembled WGS sequence"/>
</dbReference>
<dbReference type="EMBL" id="LQCI01000052">
    <property type="protein sequence ID" value="KZB79353.1"/>
    <property type="molecule type" value="Genomic_DNA"/>
</dbReference>
<evidence type="ECO:0000313" key="4">
    <source>
        <dbReference type="Proteomes" id="UP000186883"/>
    </source>
</evidence>